<gene>
    <name evidence="1" type="ORF">ATY37_01060</name>
</gene>
<organism evidence="1 2">
    <name type="scientific">Vibrio cidicii</name>
    <dbReference type="NCBI Taxonomy" id="1763883"/>
    <lineage>
        <taxon>Bacteria</taxon>
        <taxon>Pseudomonadati</taxon>
        <taxon>Pseudomonadota</taxon>
        <taxon>Gammaproteobacteria</taxon>
        <taxon>Vibrionales</taxon>
        <taxon>Vibrionaceae</taxon>
        <taxon>Vibrio</taxon>
    </lineage>
</organism>
<dbReference type="EMBL" id="LOBR01000127">
    <property type="protein sequence ID" value="KYN80180.1"/>
    <property type="molecule type" value="Genomic_DNA"/>
</dbReference>
<name>A0A151KS02_9VIBR</name>
<sequence>MATEVKKNTVNLFSVKLQVSTSILASINITDGNISVRAASGKQLAHLTLKDEESEQNLDTLFADLEKLCIRDANYWITLPTGSWVRKNAILGYECHLSEKYQGLILRTQGNRILSFIPCDDLDTQLMIKQEIQKATAASSPSRRYKPNWDFHQSAV</sequence>
<dbReference type="Proteomes" id="UP000075346">
    <property type="component" value="Unassembled WGS sequence"/>
</dbReference>
<comment type="caution">
    <text evidence="1">The sequence shown here is derived from an EMBL/GenBank/DDBJ whole genome shotgun (WGS) entry which is preliminary data.</text>
</comment>
<dbReference type="RefSeq" id="WP_061871896.1">
    <property type="nucleotide sequence ID" value="NZ_LOBR01000127.1"/>
</dbReference>
<proteinExistence type="predicted"/>
<evidence type="ECO:0000313" key="2">
    <source>
        <dbReference type="Proteomes" id="UP000075346"/>
    </source>
</evidence>
<evidence type="ECO:0000313" key="1">
    <source>
        <dbReference type="EMBL" id="KYN80180.1"/>
    </source>
</evidence>
<protein>
    <submittedName>
        <fullName evidence="1">Uncharacterized protein</fullName>
    </submittedName>
</protein>
<reference evidence="2" key="1">
    <citation type="submission" date="2015-12" db="EMBL/GenBank/DDBJ databases">
        <authorList>
            <person name="Shamseldin A."/>
            <person name="Moawad H."/>
            <person name="Abd El-Rahim W.M."/>
            <person name="Sadowsky M.J."/>
        </authorList>
    </citation>
    <scope>NUCLEOTIDE SEQUENCE [LARGE SCALE GENOMIC DNA]</scope>
    <source>
        <strain evidence="2">2538-88</strain>
    </source>
</reference>
<accession>A0A151KS02</accession>
<dbReference type="AlphaFoldDB" id="A0A151KS02"/>